<dbReference type="Pfam" id="PF24681">
    <property type="entry name" value="Kelch_KLHDC2_KLHL20_DRC7"/>
    <property type="match status" value="1"/>
</dbReference>
<dbReference type="InterPro" id="IPR011333">
    <property type="entry name" value="SKP1/BTB/POZ_sf"/>
</dbReference>
<dbReference type="InterPro" id="IPR017096">
    <property type="entry name" value="BTB-kelch_protein"/>
</dbReference>
<dbReference type="Pfam" id="PF07707">
    <property type="entry name" value="BACK"/>
    <property type="match status" value="1"/>
</dbReference>
<proteinExistence type="predicted"/>
<dbReference type="Pfam" id="PF01344">
    <property type="entry name" value="Kelch_1"/>
    <property type="match status" value="1"/>
</dbReference>
<dbReference type="SMART" id="SM00225">
    <property type="entry name" value="BTB"/>
    <property type="match status" value="1"/>
</dbReference>
<keyword evidence="4" id="KW-1185">Reference proteome</keyword>
<dbReference type="AlphaFoldDB" id="A0A914XN82"/>
<dbReference type="Pfam" id="PF00651">
    <property type="entry name" value="BTB"/>
    <property type="match status" value="2"/>
</dbReference>
<feature type="domain" description="BTB" evidence="3">
    <location>
        <begin position="11"/>
        <end position="116"/>
    </location>
</feature>
<dbReference type="Gene3D" id="2.120.10.80">
    <property type="entry name" value="Kelch-type beta propeller"/>
    <property type="match status" value="2"/>
</dbReference>
<keyword evidence="2" id="KW-0677">Repeat</keyword>
<dbReference type="Proteomes" id="UP000887566">
    <property type="component" value="Unplaced"/>
</dbReference>
<dbReference type="PROSITE" id="PS50097">
    <property type="entry name" value="BTB"/>
    <property type="match status" value="1"/>
</dbReference>
<name>A0A914XN82_9BILA</name>
<evidence type="ECO:0000313" key="4">
    <source>
        <dbReference type="Proteomes" id="UP000887566"/>
    </source>
</evidence>
<dbReference type="WBParaSite" id="PSAMB.scaffold96size80756.g1816.t1">
    <property type="protein sequence ID" value="PSAMB.scaffold96size80756.g1816.t1"/>
    <property type="gene ID" value="PSAMB.scaffold96size80756.g1816"/>
</dbReference>
<dbReference type="InterPro" id="IPR011705">
    <property type="entry name" value="BACK"/>
</dbReference>
<sequence length="555" mass="61406">MDTLRKEGILCDCVLVATDGSEVAAHRSVLAAASPYFRALFVHRTDSHTPSVSSSGDGDGGGHRTVESSCSRCQCRIIDDAGRSTSSRVTVITGVPAEQVAQLVDFAYTGKLRIRDFWEAEQLVPVAGQWLMTSLVDECCQFLVDHVSVENCIGVWLFVEHHGCQSTADAMRDFVLYHMRQLAIDGRSVEWFRLDARRVRELLADDRINVSGELDVWMMVRGWVAADREVRQPQLPALLETVRFGNEQPSDLLNVVQRDSLISPSLQELLAQVAIKPNRLRMPRDLLFAVGGWSNGAPTQCMEVYDWQANSWFLLPDNGDNNPRAYHAMAVVGHKILIVGGYDGSEYYNSVRCWDSHTGLWSEAAPMYSARCYVCAATLDGLVYACGGFDGQSRLATAEKYDPKRNQWTLIHSMNRSRSDAAASAYQGRLYVAGGFNGETVLASVEMYIPESDLWIEVAEMSSPRSGLGLIAYKDHPIAPMRIPRSNFAVAVLVGKVYAIGGYDGAQTTESVELYDAARDCWTVASRMNLSRSAVKACTIADCPNVARYCYRTSQ</sequence>
<dbReference type="InterPro" id="IPR006652">
    <property type="entry name" value="Kelch_1"/>
</dbReference>
<protein>
    <submittedName>
        <fullName evidence="5">BTB domain-containing protein</fullName>
    </submittedName>
</protein>
<dbReference type="SMART" id="SM00612">
    <property type="entry name" value="Kelch"/>
    <property type="match status" value="5"/>
</dbReference>
<evidence type="ECO:0000259" key="3">
    <source>
        <dbReference type="PROSITE" id="PS50097"/>
    </source>
</evidence>
<dbReference type="InterPro" id="IPR000210">
    <property type="entry name" value="BTB/POZ_dom"/>
</dbReference>
<accession>A0A914XN82</accession>
<dbReference type="InterPro" id="IPR015915">
    <property type="entry name" value="Kelch-typ_b-propeller"/>
</dbReference>
<dbReference type="PANTHER" id="PTHR45632">
    <property type="entry name" value="LD33804P"/>
    <property type="match status" value="1"/>
</dbReference>
<dbReference type="SUPFAM" id="SSF54695">
    <property type="entry name" value="POZ domain"/>
    <property type="match status" value="1"/>
</dbReference>
<organism evidence="4 5">
    <name type="scientific">Plectus sambesii</name>
    <dbReference type="NCBI Taxonomy" id="2011161"/>
    <lineage>
        <taxon>Eukaryota</taxon>
        <taxon>Metazoa</taxon>
        <taxon>Ecdysozoa</taxon>
        <taxon>Nematoda</taxon>
        <taxon>Chromadorea</taxon>
        <taxon>Plectida</taxon>
        <taxon>Plectina</taxon>
        <taxon>Plectoidea</taxon>
        <taxon>Plectidae</taxon>
        <taxon>Plectus</taxon>
    </lineage>
</organism>
<dbReference type="SUPFAM" id="SSF117281">
    <property type="entry name" value="Kelch motif"/>
    <property type="match status" value="2"/>
</dbReference>
<dbReference type="PANTHER" id="PTHR45632:SF3">
    <property type="entry name" value="KELCH-LIKE PROTEIN 32"/>
    <property type="match status" value="1"/>
</dbReference>
<dbReference type="Gene3D" id="1.25.40.420">
    <property type="match status" value="1"/>
</dbReference>
<keyword evidence="1" id="KW-0880">Kelch repeat</keyword>
<dbReference type="Gene3D" id="3.30.710.10">
    <property type="entry name" value="Potassium Channel Kv1.1, Chain A"/>
    <property type="match status" value="1"/>
</dbReference>
<reference evidence="5" key="1">
    <citation type="submission" date="2022-11" db="UniProtKB">
        <authorList>
            <consortium name="WormBaseParasite"/>
        </authorList>
    </citation>
    <scope>IDENTIFICATION</scope>
</reference>
<dbReference type="PIRSF" id="PIRSF037037">
    <property type="entry name" value="Kelch-like_protein_gigaxonin"/>
    <property type="match status" value="1"/>
</dbReference>
<evidence type="ECO:0000256" key="1">
    <source>
        <dbReference type="ARBA" id="ARBA00022441"/>
    </source>
</evidence>
<evidence type="ECO:0000256" key="2">
    <source>
        <dbReference type="ARBA" id="ARBA00022737"/>
    </source>
</evidence>
<dbReference type="SMART" id="SM00875">
    <property type="entry name" value="BACK"/>
    <property type="match status" value="1"/>
</dbReference>
<evidence type="ECO:0000313" key="5">
    <source>
        <dbReference type="WBParaSite" id="PSAMB.scaffold96size80756.g1816.t1"/>
    </source>
</evidence>